<keyword evidence="3 6" id="KW-1133">Transmembrane helix</keyword>
<feature type="compositionally biased region" description="Basic and acidic residues" evidence="5">
    <location>
        <begin position="722"/>
        <end position="732"/>
    </location>
</feature>
<name>A0A9P4IAB4_9PEZI</name>
<reference evidence="7" key="1">
    <citation type="journal article" date="2020" name="Stud. Mycol.">
        <title>101 Dothideomycetes genomes: a test case for predicting lifestyles and emergence of pathogens.</title>
        <authorList>
            <person name="Haridas S."/>
            <person name="Albert R."/>
            <person name="Binder M."/>
            <person name="Bloem J."/>
            <person name="Labutti K."/>
            <person name="Salamov A."/>
            <person name="Andreopoulos B."/>
            <person name="Baker S."/>
            <person name="Barry K."/>
            <person name="Bills G."/>
            <person name="Bluhm B."/>
            <person name="Cannon C."/>
            <person name="Castanera R."/>
            <person name="Culley D."/>
            <person name="Daum C."/>
            <person name="Ezra D."/>
            <person name="Gonzalez J."/>
            <person name="Henrissat B."/>
            <person name="Kuo A."/>
            <person name="Liang C."/>
            <person name="Lipzen A."/>
            <person name="Lutzoni F."/>
            <person name="Magnuson J."/>
            <person name="Mondo S."/>
            <person name="Nolan M."/>
            <person name="Ohm R."/>
            <person name="Pangilinan J."/>
            <person name="Park H.-J."/>
            <person name="Ramirez L."/>
            <person name="Alfaro M."/>
            <person name="Sun H."/>
            <person name="Tritt A."/>
            <person name="Yoshinaga Y."/>
            <person name="Zwiers L.-H."/>
            <person name="Turgeon B."/>
            <person name="Goodwin S."/>
            <person name="Spatafora J."/>
            <person name="Crous P."/>
            <person name="Grigoriev I."/>
        </authorList>
    </citation>
    <scope>NUCLEOTIDE SEQUENCE</scope>
    <source>
        <strain evidence="7">CBS 133067</strain>
    </source>
</reference>
<gene>
    <name evidence="7" type="ORF">NA57DRAFT_77255</name>
</gene>
<evidence type="ECO:0000256" key="3">
    <source>
        <dbReference type="ARBA" id="ARBA00022989"/>
    </source>
</evidence>
<dbReference type="InterPro" id="IPR000832">
    <property type="entry name" value="GPCR_2_secretin-like"/>
</dbReference>
<proteinExistence type="predicted"/>
<dbReference type="PANTHER" id="PTHR42058:SF1">
    <property type="entry name" value="G-PROTEIN COUPLED RECEPTORS FAMILY 2 PROFILE 2 DOMAIN-CONTAINING PROTEIN"/>
    <property type="match status" value="1"/>
</dbReference>
<feature type="region of interest" description="Disordered" evidence="5">
    <location>
        <begin position="279"/>
        <end position="298"/>
    </location>
</feature>
<dbReference type="InterPro" id="IPR053247">
    <property type="entry name" value="GPCR_GPR1/git3-like"/>
</dbReference>
<feature type="region of interest" description="Disordered" evidence="5">
    <location>
        <begin position="600"/>
        <end position="753"/>
    </location>
</feature>
<dbReference type="EMBL" id="ML978128">
    <property type="protein sequence ID" value="KAF2097004.1"/>
    <property type="molecule type" value="Genomic_DNA"/>
</dbReference>
<evidence type="ECO:0000313" key="8">
    <source>
        <dbReference type="Proteomes" id="UP000799772"/>
    </source>
</evidence>
<comment type="subcellular location">
    <subcellularLocation>
        <location evidence="1">Membrane</location>
        <topology evidence="1">Multi-pass membrane protein</topology>
    </subcellularLocation>
</comment>
<evidence type="ECO:0000256" key="1">
    <source>
        <dbReference type="ARBA" id="ARBA00004141"/>
    </source>
</evidence>
<feature type="transmembrane region" description="Helical" evidence="6">
    <location>
        <begin position="198"/>
        <end position="222"/>
    </location>
</feature>
<evidence type="ECO:0000256" key="2">
    <source>
        <dbReference type="ARBA" id="ARBA00022692"/>
    </source>
</evidence>
<keyword evidence="2 6" id="KW-0812">Transmembrane</keyword>
<protein>
    <recommendedName>
        <fullName evidence="9">G-protein coupled receptors family 2 profile 2 domain-containing protein</fullName>
    </recommendedName>
</protein>
<feature type="transmembrane region" description="Helical" evidence="6">
    <location>
        <begin position="85"/>
        <end position="107"/>
    </location>
</feature>
<feature type="transmembrane region" description="Helical" evidence="6">
    <location>
        <begin position="402"/>
        <end position="420"/>
    </location>
</feature>
<feature type="transmembrane region" description="Helical" evidence="6">
    <location>
        <begin position="242"/>
        <end position="268"/>
    </location>
</feature>
<sequence>MTSTAHPSTFEALLGAAAEGVLKASNGTSSCPPPFLSTADFPPTGGYIPGRFCGANPLAPGTSCCLPCPVQYWVYSDKLLDHLEIPGWISVASLVLCAFLLLTWIVLPPERSHRHYLSIGLIVCLILVQLAFIIPLGTKPPMCYDEITPQDMHTSMSCAWTGALFQAGGLGAAIWIVLRTLWLHIRICWDRHPGKYFLYLSLTTGILVPVIFLIAATLVSGYSFRLGSTCVINHDNSFAVFWGWLLGFAGLAFVTQCVTAAYCFWTYLRSLGQQHRQHISKGSGTNTTQSGTADGTATETGMSLAERNRAHVNYSRLRVRKLRQLFFLQWRGFAISILVVLESVFFVTVFWSQDKRFQDVSVHPELQPAVQEWSLCLAVNEGDKNKCLELVSGFVLSPTTVLASYVMASLVGIEVFFVIVRKSMILTWYDLLYRRPKEYLRRRRRRASLSLTNLDPKQNVQSNAQNFDIRRAFLPGLDDDKFDAAFGDDLREEKKHHRFYAGGWAHLHRDASKRESGTRWSRTKSMMSPAAEDETLSIPIIDGEIRGGEGGPRLPPAARTARGASRILVRDPANRSSGLRLETEDEALRRLRGMDRESTVLGDDSWTNATHVAGADRDEAGRDGDRDFKGKGKAERSSSFELRENWMGGIEDDERSEASDTLGQPGPSGEQKTAVMNPLRMNPLSMVGLPKEERRSGLSAEHKAEEVLESPRESESASIQEITKERNQDARGHPSTGDGKSTGHEGGGGYHAL</sequence>
<dbReference type="GO" id="GO:0004930">
    <property type="term" value="F:G protein-coupled receptor activity"/>
    <property type="evidence" value="ECO:0007669"/>
    <property type="project" value="InterPro"/>
</dbReference>
<feature type="transmembrane region" description="Helical" evidence="6">
    <location>
        <begin position="119"/>
        <end position="138"/>
    </location>
</feature>
<comment type="caution">
    <text evidence="7">The sequence shown here is derived from an EMBL/GenBank/DDBJ whole genome shotgun (WGS) entry which is preliminary data.</text>
</comment>
<keyword evidence="8" id="KW-1185">Reference proteome</keyword>
<dbReference type="Proteomes" id="UP000799772">
    <property type="component" value="Unassembled WGS sequence"/>
</dbReference>
<feature type="compositionally biased region" description="Basic and acidic residues" evidence="5">
    <location>
        <begin position="690"/>
        <end position="715"/>
    </location>
</feature>
<feature type="region of interest" description="Disordered" evidence="5">
    <location>
        <begin position="545"/>
        <end position="571"/>
    </location>
</feature>
<dbReference type="PANTHER" id="PTHR42058">
    <property type="entry name" value="G_PROTEIN_RECEP_F2_4 DOMAIN-CONTAINING PROTEIN"/>
    <property type="match status" value="1"/>
</dbReference>
<keyword evidence="4 6" id="KW-0472">Membrane</keyword>
<evidence type="ECO:0000313" key="7">
    <source>
        <dbReference type="EMBL" id="KAF2097004.1"/>
    </source>
</evidence>
<dbReference type="OrthoDB" id="26203at2759"/>
<dbReference type="Pfam" id="PF00002">
    <property type="entry name" value="7tm_2"/>
    <property type="match status" value="1"/>
</dbReference>
<evidence type="ECO:0000256" key="4">
    <source>
        <dbReference type="ARBA" id="ARBA00023136"/>
    </source>
</evidence>
<feature type="transmembrane region" description="Helical" evidence="6">
    <location>
        <begin position="158"/>
        <end position="178"/>
    </location>
</feature>
<evidence type="ECO:0000256" key="6">
    <source>
        <dbReference type="SAM" id="Phobius"/>
    </source>
</evidence>
<dbReference type="GO" id="GO:0016020">
    <property type="term" value="C:membrane"/>
    <property type="evidence" value="ECO:0007669"/>
    <property type="project" value="UniProtKB-SubCell"/>
</dbReference>
<feature type="compositionally biased region" description="Basic and acidic residues" evidence="5">
    <location>
        <begin position="614"/>
        <end position="644"/>
    </location>
</feature>
<evidence type="ECO:0008006" key="9">
    <source>
        <dbReference type="Google" id="ProtNLM"/>
    </source>
</evidence>
<dbReference type="AlphaFoldDB" id="A0A9P4IAB4"/>
<accession>A0A9P4IAB4</accession>
<organism evidence="7 8">
    <name type="scientific">Rhizodiscina lignyota</name>
    <dbReference type="NCBI Taxonomy" id="1504668"/>
    <lineage>
        <taxon>Eukaryota</taxon>
        <taxon>Fungi</taxon>
        <taxon>Dikarya</taxon>
        <taxon>Ascomycota</taxon>
        <taxon>Pezizomycotina</taxon>
        <taxon>Dothideomycetes</taxon>
        <taxon>Pleosporomycetidae</taxon>
        <taxon>Aulographales</taxon>
        <taxon>Rhizodiscinaceae</taxon>
        <taxon>Rhizodiscina</taxon>
    </lineage>
</organism>
<dbReference type="Gene3D" id="1.20.1070.10">
    <property type="entry name" value="Rhodopsin 7-helix transmembrane proteins"/>
    <property type="match status" value="1"/>
</dbReference>
<feature type="transmembrane region" description="Helical" evidence="6">
    <location>
        <begin position="325"/>
        <end position="351"/>
    </location>
</feature>
<feature type="compositionally biased region" description="Polar residues" evidence="5">
    <location>
        <begin position="280"/>
        <end position="298"/>
    </location>
</feature>
<evidence type="ECO:0000256" key="5">
    <source>
        <dbReference type="SAM" id="MobiDB-lite"/>
    </source>
</evidence>
<feature type="compositionally biased region" description="Gly residues" evidence="5">
    <location>
        <begin position="744"/>
        <end position="753"/>
    </location>
</feature>